<keyword evidence="8" id="KW-0547">Nucleotide-binding</keyword>
<dbReference type="Pfam" id="PF00071">
    <property type="entry name" value="Ras"/>
    <property type="match status" value="1"/>
</dbReference>
<dbReference type="OrthoDB" id="9989112at2759"/>
<dbReference type="SMART" id="SM00173">
    <property type="entry name" value="RAS"/>
    <property type="match status" value="1"/>
</dbReference>
<reference evidence="18" key="1">
    <citation type="submission" date="2021-02" db="EMBL/GenBank/DDBJ databases">
        <title>Comparative genomics reveals that relaxation of natural selection precedes convergent phenotypic evolution of cavefish.</title>
        <authorList>
            <person name="Peng Z."/>
        </authorList>
    </citation>
    <scope>NUCLEOTIDE SEQUENCE</scope>
    <source>
        <tissue evidence="18">Muscle</tissue>
    </source>
</reference>
<evidence type="ECO:0000256" key="1">
    <source>
        <dbReference type="ARBA" id="ARBA00001946"/>
    </source>
</evidence>
<dbReference type="NCBIfam" id="TIGR00231">
    <property type="entry name" value="small_GTP"/>
    <property type="match status" value="1"/>
</dbReference>
<sequence>MDQPWSGSESEDAFDFLFKIILIGDSNVGKTCVVQSFKTGLYSERQQNTIGVDFTVRTLHIHGKRVKMQVWDTAGQERFRTITQSYYRSAHGAMIAYDITRQATFDSVPRWIHEVQQFGAANVLMALIGNKCDLEDEREVPFEDACNLADDRGLVAALETSAKDARSIEEAFVMIAQELLLRNGMKITQEDSQHDSTRVILRTDSRSLDHLTPDTTHKKSCDC</sequence>
<evidence type="ECO:0000256" key="8">
    <source>
        <dbReference type="ARBA" id="ARBA00022741"/>
    </source>
</evidence>
<dbReference type="SMART" id="SM00176">
    <property type="entry name" value="RAN"/>
    <property type="match status" value="1"/>
</dbReference>
<comment type="catalytic activity">
    <reaction evidence="16">
        <text>GTP + H2O = GDP + phosphate + H(+)</text>
        <dbReference type="Rhea" id="RHEA:19669"/>
        <dbReference type="ChEBI" id="CHEBI:15377"/>
        <dbReference type="ChEBI" id="CHEBI:15378"/>
        <dbReference type="ChEBI" id="CHEBI:37565"/>
        <dbReference type="ChEBI" id="CHEBI:43474"/>
        <dbReference type="ChEBI" id="CHEBI:58189"/>
        <dbReference type="EC" id="3.6.5.2"/>
    </reaction>
    <physiologicalReaction direction="left-to-right" evidence="16">
        <dbReference type="Rhea" id="RHEA:19670"/>
    </physiologicalReaction>
</comment>
<keyword evidence="19" id="KW-1185">Reference proteome</keyword>
<comment type="function">
    <text evidence="17">The small GTPases Rab are key regulators of intracellular membrane trafficking, from the formation of transport vesicles to their fusion with membranes. Rabs cycle between an inactive GDP-bound form and an active GTP-bound form that is able to recruit to membranes different set of downstream effectors directly responsible for vesicle formation, movement, tethering and fusion.</text>
</comment>
<dbReference type="SMART" id="SM00174">
    <property type="entry name" value="RHO"/>
    <property type="match status" value="1"/>
</dbReference>
<dbReference type="PROSITE" id="PS51421">
    <property type="entry name" value="RAS"/>
    <property type="match status" value="1"/>
</dbReference>
<keyword evidence="14" id="KW-0636">Prenylation</keyword>
<dbReference type="GO" id="GO:0003925">
    <property type="term" value="F:G protein activity"/>
    <property type="evidence" value="ECO:0007669"/>
    <property type="project" value="UniProtKB-EC"/>
</dbReference>
<dbReference type="AlphaFoldDB" id="A0A9W7T9Q3"/>
<evidence type="ECO:0000256" key="10">
    <source>
        <dbReference type="ARBA" id="ARBA00022842"/>
    </source>
</evidence>
<evidence type="ECO:0000256" key="2">
    <source>
        <dbReference type="ARBA" id="ARBA00004342"/>
    </source>
</evidence>
<keyword evidence="13" id="KW-0449">Lipoprotein</keyword>
<dbReference type="PANTHER" id="PTHR47979">
    <property type="entry name" value="DRAB11-RELATED"/>
    <property type="match status" value="1"/>
</dbReference>
<dbReference type="PRINTS" id="PR00449">
    <property type="entry name" value="RASTRNSFRMNG"/>
</dbReference>
<keyword evidence="11" id="KW-0342">GTP-binding</keyword>
<evidence type="ECO:0000256" key="7">
    <source>
        <dbReference type="ARBA" id="ARBA00022723"/>
    </source>
</evidence>
<evidence type="ECO:0000256" key="13">
    <source>
        <dbReference type="ARBA" id="ARBA00023288"/>
    </source>
</evidence>
<dbReference type="EMBL" id="JAFHDT010000024">
    <property type="protein sequence ID" value="KAI7792219.1"/>
    <property type="molecule type" value="Genomic_DNA"/>
</dbReference>
<dbReference type="InterPro" id="IPR050209">
    <property type="entry name" value="Rab_GTPases_membrane_traffic"/>
</dbReference>
<dbReference type="EC" id="3.6.5.2" evidence="4"/>
<evidence type="ECO:0000256" key="9">
    <source>
        <dbReference type="ARBA" id="ARBA00022801"/>
    </source>
</evidence>
<evidence type="ECO:0000256" key="11">
    <source>
        <dbReference type="ARBA" id="ARBA00023134"/>
    </source>
</evidence>
<evidence type="ECO:0000256" key="4">
    <source>
        <dbReference type="ARBA" id="ARBA00011984"/>
    </source>
</evidence>
<gene>
    <name evidence="18" type="ORF">IRJ41_024961</name>
</gene>
<keyword evidence="6" id="KW-0488">Methylation</keyword>
<dbReference type="PROSITE" id="PS51419">
    <property type="entry name" value="RAB"/>
    <property type="match status" value="1"/>
</dbReference>
<organism evidence="18 19">
    <name type="scientific">Triplophysa rosa</name>
    <name type="common">Cave loach</name>
    <dbReference type="NCBI Taxonomy" id="992332"/>
    <lineage>
        <taxon>Eukaryota</taxon>
        <taxon>Metazoa</taxon>
        <taxon>Chordata</taxon>
        <taxon>Craniata</taxon>
        <taxon>Vertebrata</taxon>
        <taxon>Euteleostomi</taxon>
        <taxon>Actinopterygii</taxon>
        <taxon>Neopterygii</taxon>
        <taxon>Teleostei</taxon>
        <taxon>Ostariophysi</taxon>
        <taxon>Cypriniformes</taxon>
        <taxon>Nemacheilidae</taxon>
        <taxon>Triplophysa</taxon>
    </lineage>
</organism>
<evidence type="ECO:0000256" key="15">
    <source>
        <dbReference type="ARBA" id="ARBA00039499"/>
    </source>
</evidence>
<dbReference type="SUPFAM" id="SSF52540">
    <property type="entry name" value="P-loop containing nucleoside triphosphate hydrolases"/>
    <property type="match status" value="1"/>
</dbReference>
<comment type="cofactor">
    <cofactor evidence="1">
        <name>Mg(2+)</name>
        <dbReference type="ChEBI" id="CHEBI:18420"/>
    </cofactor>
</comment>
<dbReference type="InterPro" id="IPR001806">
    <property type="entry name" value="Small_GTPase"/>
</dbReference>
<keyword evidence="12" id="KW-0472">Membrane</keyword>
<dbReference type="InterPro" id="IPR027417">
    <property type="entry name" value="P-loop_NTPase"/>
</dbReference>
<evidence type="ECO:0000256" key="16">
    <source>
        <dbReference type="ARBA" id="ARBA00047660"/>
    </source>
</evidence>
<evidence type="ECO:0000313" key="19">
    <source>
        <dbReference type="Proteomes" id="UP001059041"/>
    </source>
</evidence>
<evidence type="ECO:0000256" key="6">
    <source>
        <dbReference type="ARBA" id="ARBA00022481"/>
    </source>
</evidence>
<dbReference type="GO" id="GO:0046872">
    <property type="term" value="F:metal ion binding"/>
    <property type="evidence" value="ECO:0007669"/>
    <property type="project" value="UniProtKB-KW"/>
</dbReference>
<proteinExistence type="inferred from homology"/>
<dbReference type="Gene3D" id="3.40.50.300">
    <property type="entry name" value="P-loop containing nucleotide triphosphate hydrolases"/>
    <property type="match status" value="1"/>
</dbReference>
<dbReference type="InterPro" id="IPR005225">
    <property type="entry name" value="Small_GTP-bd"/>
</dbReference>
<keyword evidence="10" id="KW-0460">Magnesium</keyword>
<protein>
    <recommendedName>
        <fullName evidence="15">Ras-related protein Rab-19</fullName>
        <ecNumber evidence="4">3.6.5.2</ecNumber>
    </recommendedName>
</protein>
<dbReference type="GO" id="GO:0005525">
    <property type="term" value="F:GTP binding"/>
    <property type="evidence" value="ECO:0007669"/>
    <property type="project" value="UniProtKB-KW"/>
</dbReference>
<evidence type="ECO:0000256" key="12">
    <source>
        <dbReference type="ARBA" id="ARBA00023136"/>
    </source>
</evidence>
<evidence type="ECO:0000313" key="18">
    <source>
        <dbReference type="EMBL" id="KAI7792219.1"/>
    </source>
</evidence>
<keyword evidence="9" id="KW-0378">Hydrolase</keyword>
<evidence type="ECO:0000256" key="3">
    <source>
        <dbReference type="ARBA" id="ARBA00006270"/>
    </source>
</evidence>
<comment type="caution">
    <text evidence="18">The sequence shown here is derived from an EMBL/GenBank/DDBJ whole genome shotgun (WGS) entry which is preliminary data.</text>
</comment>
<comment type="similarity">
    <text evidence="3">Belongs to the small GTPase superfamily. Rab family.</text>
</comment>
<evidence type="ECO:0000256" key="14">
    <source>
        <dbReference type="ARBA" id="ARBA00023289"/>
    </source>
</evidence>
<dbReference type="GO" id="GO:0005886">
    <property type="term" value="C:plasma membrane"/>
    <property type="evidence" value="ECO:0007669"/>
    <property type="project" value="UniProtKB-SubCell"/>
</dbReference>
<evidence type="ECO:0000256" key="17">
    <source>
        <dbReference type="ARBA" id="ARBA00057434"/>
    </source>
</evidence>
<accession>A0A9W7T9Q3</accession>
<keyword evidence="5" id="KW-1003">Cell membrane</keyword>
<dbReference type="Proteomes" id="UP001059041">
    <property type="component" value="Linkage Group LG24"/>
</dbReference>
<name>A0A9W7T9Q3_TRIRA</name>
<dbReference type="SMART" id="SM00175">
    <property type="entry name" value="RAB"/>
    <property type="match status" value="1"/>
</dbReference>
<dbReference type="FunFam" id="3.40.50.300:FF:000887">
    <property type="entry name" value="Ras-related protein Rab-19"/>
    <property type="match status" value="1"/>
</dbReference>
<comment type="subcellular location">
    <subcellularLocation>
        <location evidence="2">Cell membrane</location>
        <topology evidence="2">Lipid-anchor</topology>
        <orientation evidence="2">Cytoplasmic side</orientation>
    </subcellularLocation>
</comment>
<evidence type="ECO:0000256" key="5">
    <source>
        <dbReference type="ARBA" id="ARBA00022475"/>
    </source>
</evidence>
<keyword evidence="7" id="KW-0479">Metal-binding</keyword>